<dbReference type="GO" id="GO:0103118">
    <property type="term" value="F:UDP-3-O-[(3R)-3-hydroxyacyl]-glucosamine N-acyltransferase activity"/>
    <property type="evidence" value="ECO:0007669"/>
    <property type="project" value="UniProtKB-EC"/>
</dbReference>
<dbReference type="InterPro" id="IPR056729">
    <property type="entry name" value="GMPPB_C"/>
</dbReference>
<dbReference type="InterPro" id="IPR020573">
    <property type="entry name" value="UDP_GlcNAc_AcTrfase_non-rep"/>
</dbReference>
<dbReference type="Proteomes" id="UP001604335">
    <property type="component" value="Unassembled WGS sequence"/>
</dbReference>
<dbReference type="EC" id="2.3.1.191" evidence="7"/>
<keyword evidence="4 7" id="KW-0677">Repeat</keyword>
<comment type="function">
    <text evidence="7">Catalyzes the N-acylation of UDP-3-O-acylglucosamine using 3-hydroxyacyl-ACP as the acyl donor. Is involved in the biosynthesis of lipid A, a phosphorylated glycolipid that anchors the lipopolysaccharide to the outer membrane of the cell.</text>
</comment>
<keyword evidence="1 7" id="KW-0444">Lipid biosynthesis</keyword>
<evidence type="ECO:0000256" key="7">
    <source>
        <dbReference type="HAMAP-Rule" id="MF_00523"/>
    </source>
</evidence>
<dbReference type="CDD" id="cd03352">
    <property type="entry name" value="LbH_LpxD"/>
    <property type="match status" value="1"/>
</dbReference>
<comment type="pathway">
    <text evidence="7">Bacterial outer membrane biogenesis; LPS lipid A biosynthesis.</text>
</comment>
<evidence type="ECO:0000256" key="3">
    <source>
        <dbReference type="ARBA" id="ARBA00022679"/>
    </source>
</evidence>
<dbReference type="RefSeq" id="WP_393014860.1">
    <property type="nucleotide sequence ID" value="NZ_JAZAQF010000086.1"/>
</dbReference>
<dbReference type="InterPro" id="IPR001451">
    <property type="entry name" value="Hexapep"/>
</dbReference>
<dbReference type="InterPro" id="IPR011004">
    <property type="entry name" value="Trimer_LpxA-like_sf"/>
</dbReference>
<dbReference type="Pfam" id="PF25087">
    <property type="entry name" value="GMPPB_C"/>
    <property type="match status" value="1"/>
</dbReference>
<keyword evidence="2 7" id="KW-0441">Lipid A biosynthesis</keyword>
<dbReference type="EMBL" id="JAZAQF010000086">
    <property type="protein sequence ID" value="MFG3819142.1"/>
    <property type="molecule type" value="Genomic_DNA"/>
</dbReference>
<keyword evidence="6 7" id="KW-0012">Acyltransferase</keyword>
<evidence type="ECO:0000256" key="1">
    <source>
        <dbReference type="ARBA" id="ARBA00022516"/>
    </source>
</evidence>
<accession>A0ABW7CDB5</accession>
<evidence type="ECO:0000256" key="2">
    <source>
        <dbReference type="ARBA" id="ARBA00022556"/>
    </source>
</evidence>
<feature type="domain" description="UDP-3-O-[3-hydroxymyristoyl] glucosamine N-acyltransferase non-repeat region" evidence="8">
    <location>
        <begin position="26"/>
        <end position="96"/>
    </location>
</feature>
<dbReference type="PANTHER" id="PTHR43378:SF2">
    <property type="entry name" value="UDP-3-O-ACYLGLUCOSAMINE N-ACYLTRANSFERASE 1, MITOCHONDRIAL-RELATED"/>
    <property type="match status" value="1"/>
</dbReference>
<dbReference type="NCBIfam" id="TIGR01853">
    <property type="entry name" value="lipid_A_lpxD"/>
    <property type="match status" value="1"/>
</dbReference>
<evidence type="ECO:0000256" key="4">
    <source>
        <dbReference type="ARBA" id="ARBA00022737"/>
    </source>
</evidence>
<protein>
    <recommendedName>
        <fullName evidence="7">UDP-3-O-acylglucosamine N-acyltransferase</fullName>
        <ecNumber evidence="7">2.3.1.191</ecNumber>
    </recommendedName>
</protein>
<keyword evidence="11" id="KW-1185">Reference proteome</keyword>
<proteinExistence type="inferred from homology"/>
<evidence type="ECO:0000259" key="9">
    <source>
        <dbReference type="Pfam" id="PF25087"/>
    </source>
</evidence>
<dbReference type="Gene3D" id="3.40.1390.10">
    <property type="entry name" value="MurE/MurF, N-terminal domain"/>
    <property type="match status" value="1"/>
</dbReference>
<evidence type="ECO:0000313" key="11">
    <source>
        <dbReference type="Proteomes" id="UP001604335"/>
    </source>
</evidence>
<dbReference type="InterPro" id="IPR007691">
    <property type="entry name" value="LpxD"/>
</dbReference>
<evidence type="ECO:0000313" key="10">
    <source>
        <dbReference type="EMBL" id="MFG3819142.1"/>
    </source>
</evidence>
<feature type="domain" description="Mannose-1-phosphate guanyltransferase C-terminal" evidence="9">
    <location>
        <begin position="110"/>
        <end position="189"/>
    </location>
</feature>
<keyword evidence="3 7" id="KW-0808">Transferase</keyword>
<dbReference type="InterPro" id="IPR018357">
    <property type="entry name" value="Hexapep_transf_CS"/>
</dbReference>
<comment type="caution">
    <text evidence="10">The sequence shown here is derived from an EMBL/GenBank/DDBJ whole genome shotgun (WGS) entry which is preliminary data.</text>
</comment>
<comment type="catalytic activity">
    <reaction evidence="7">
        <text>a UDP-3-O-[(3R)-3-hydroxyacyl]-alpha-D-glucosamine + a (3R)-hydroxyacyl-[ACP] = a UDP-2-N,3-O-bis[(3R)-3-hydroxyacyl]-alpha-D-glucosamine + holo-[ACP] + H(+)</text>
        <dbReference type="Rhea" id="RHEA:53836"/>
        <dbReference type="Rhea" id="RHEA-COMP:9685"/>
        <dbReference type="Rhea" id="RHEA-COMP:9945"/>
        <dbReference type="ChEBI" id="CHEBI:15378"/>
        <dbReference type="ChEBI" id="CHEBI:64479"/>
        <dbReference type="ChEBI" id="CHEBI:78827"/>
        <dbReference type="ChEBI" id="CHEBI:137740"/>
        <dbReference type="ChEBI" id="CHEBI:137748"/>
        <dbReference type="EC" id="2.3.1.191"/>
    </reaction>
</comment>
<comment type="subunit">
    <text evidence="7">Homotrimer.</text>
</comment>
<feature type="active site" description="Proton acceptor" evidence="7">
    <location>
        <position position="247"/>
    </location>
</feature>
<comment type="similarity">
    <text evidence="7">Belongs to the transferase hexapeptide repeat family. LpxD subfamily.</text>
</comment>
<dbReference type="Gene3D" id="2.160.10.10">
    <property type="entry name" value="Hexapeptide repeat proteins"/>
    <property type="match status" value="1"/>
</dbReference>
<evidence type="ECO:0000256" key="5">
    <source>
        <dbReference type="ARBA" id="ARBA00023098"/>
    </source>
</evidence>
<dbReference type="Pfam" id="PF04613">
    <property type="entry name" value="LpxD"/>
    <property type="match status" value="1"/>
</dbReference>
<evidence type="ECO:0000256" key="6">
    <source>
        <dbReference type="ARBA" id="ARBA00023315"/>
    </source>
</evidence>
<dbReference type="HAMAP" id="MF_00523">
    <property type="entry name" value="LpxD"/>
    <property type="match status" value="1"/>
</dbReference>
<evidence type="ECO:0000259" key="8">
    <source>
        <dbReference type="Pfam" id="PF04613"/>
    </source>
</evidence>
<dbReference type="PANTHER" id="PTHR43378">
    <property type="entry name" value="UDP-3-O-ACYLGLUCOSAMINE N-ACYLTRANSFERASE"/>
    <property type="match status" value="1"/>
</dbReference>
<keyword evidence="5 7" id="KW-0443">Lipid metabolism</keyword>
<reference evidence="11" key="1">
    <citation type="journal article" date="2024" name="Algal Res.">
        <title>Biochemical, toxicological and genomic investigation of a high-biomass producing Limnothrix strain isolated from Italian shallow drinking water reservoir.</title>
        <authorList>
            <person name="Simonazzi M."/>
            <person name="Shishido T.K."/>
            <person name="Delbaje E."/>
            <person name="Wahlsten M."/>
            <person name="Fewer D.P."/>
            <person name="Sivonen K."/>
            <person name="Pezzolesi L."/>
            <person name="Pistocchi R."/>
        </authorList>
    </citation>
    <scope>NUCLEOTIDE SEQUENCE [LARGE SCALE GENOMIC DNA]</scope>
    <source>
        <strain evidence="11">LRLZ20PSL1</strain>
    </source>
</reference>
<gene>
    <name evidence="7 10" type="primary">lpxD</name>
    <name evidence="10" type="ORF">VPK24_15975</name>
</gene>
<dbReference type="SUPFAM" id="SSF51161">
    <property type="entry name" value="Trimeric LpxA-like enzymes"/>
    <property type="match status" value="1"/>
</dbReference>
<dbReference type="NCBIfam" id="NF002060">
    <property type="entry name" value="PRK00892.1"/>
    <property type="match status" value="1"/>
</dbReference>
<sequence>MKFSELLKQLEKLSDRPFDQFSLADDPELTTIAPIAQAQGGQLTYLEGDKFADCLESTRAAVILPNRPELISQAREQGLAWVAVQDPKMLFAVAVRLFYQPFKPKPGIHPSAWIDPTVQLGQEVSIGPHVAIYEGVTIGDRVCLMANVVIYGGASIGADSWLHANCTIHERSIIGQHCIIHSGAVIGDEGFGFVPTAQGWQKLDQTGRVVLEDGVDVGVNSTIDRPAMGETRIGRGTKLDNMVHIGHGCQLGEGCAIAAQAGLAGGVELGKGVILAGQVGVANNVKMGDRAIASSKSGLHSDVPAGEVVSGYPAIPNSQWLKTSAIYRRLPEMHKLLRQIQSHLGLKD</sequence>
<organism evidence="10 11">
    <name type="scientific">Limnothrix redekei LRLZ20PSL1</name>
    <dbReference type="NCBI Taxonomy" id="3112953"/>
    <lineage>
        <taxon>Bacteria</taxon>
        <taxon>Bacillati</taxon>
        <taxon>Cyanobacteriota</taxon>
        <taxon>Cyanophyceae</taxon>
        <taxon>Pseudanabaenales</taxon>
        <taxon>Pseudanabaenaceae</taxon>
        <taxon>Limnothrix</taxon>
    </lineage>
</organism>
<name>A0ABW7CDB5_9CYAN</name>
<dbReference type="PROSITE" id="PS00101">
    <property type="entry name" value="HEXAPEP_TRANSFERASES"/>
    <property type="match status" value="1"/>
</dbReference>
<dbReference type="Pfam" id="PF00132">
    <property type="entry name" value="Hexapep"/>
    <property type="match status" value="1"/>
</dbReference>